<reference evidence="13" key="2">
    <citation type="submission" date="2021-04" db="EMBL/GenBank/DDBJ databases">
        <authorList>
            <person name="Gilroy R."/>
        </authorList>
    </citation>
    <scope>NUCLEOTIDE SEQUENCE</scope>
    <source>
        <strain evidence="13">687</strain>
    </source>
</reference>
<keyword evidence="6 9" id="KW-0573">Peptidoglycan synthesis</keyword>
<evidence type="ECO:0000256" key="2">
    <source>
        <dbReference type="ARBA" id="ARBA00022618"/>
    </source>
</evidence>
<keyword evidence="2 9" id="KW-0132">Cell division</keyword>
<keyword evidence="4 9" id="KW-0067">ATP-binding</keyword>
<dbReference type="GO" id="GO:0008360">
    <property type="term" value="P:regulation of cell shape"/>
    <property type="evidence" value="ECO:0007669"/>
    <property type="project" value="UniProtKB-KW"/>
</dbReference>
<evidence type="ECO:0000256" key="3">
    <source>
        <dbReference type="ARBA" id="ARBA00022741"/>
    </source>
</evidence>
<reference evidence="13" key="1">
    <citation type="journal article" date="2021" name="PeerJ">
        <title>Extensive microbial diversity within the chicken gut microbiome revealed by metagenomics and culture.</title>
        <authorList>
            <person name="Gilroy R."/>
            <person name="Ravi A."/>
            <person name="Getino M."/>
            <person name="Pursley I."/>
            <person name="Horton D.L."/>
            <person name="Alikhan N.F."/>
            <person name="Baker D."/>
            <person name="Gharbi K."/>
            <person name="Hall N."/>
            <person name="Watson M."/>
            <person name="Adriaenssens E.M."/>
            <person name="Foster-Nyarko E."/>
            <person name="Jarju S."/>
            <person name="Secka A."/>
            <person name="Antonio M."/>
            <person name="Oren A."/>
            <person name="Chaudhuri R.R."/>
            <person name="La Ragione R."/>
            <person name="Hildebrand F."/>
            <person name="Pallen M.J."/>
        </authorList>
    </citation>
    <scope>NUCLEOTIDE SEQUENCE</scope>
    <source>
        <strain evidence="13">687</strain>
    </source>
</reference>
<comment type="catalytic activity">
    <reaction evidence="9">
        <text>UDP-N-acetyl-alpha-D-muramate + L-alanyl-gamma-D-glutamyl-meso-2,6-diaminopimelate + ATP = UDP-N-acetyl-alpha-D-muramoyl-L-alanyl-gamma-D-glutamyl-meso-2,6-diaminopimelate + ADP + phosphate + H(+)</text>
        <dbReference type="Rhea" id="RHEA:29563"/>
        <dbReference type="ChEBI" id="CHEBI:15378"/>
        <dbReference type="ChEBI" id="CHEBI:30616"/>
        <dbReference type="ChEBI" id="CHEBI:43474"/>
        <dbReference type="ChEBI" id="CHEBI:61401"/>
        <dbReference type="ChEBI" id="CHEBI:70757"/>
        <dbReference type="ChEBI" id="CHEBI:83905"/>
        <dbReference type="ChEBI" id="CHEBI:456216"/>
        <dbReference type="EC" id="6.3.2.45"/>
    </reaction>
</comment>
<keyword evidence="1 9" id="KW-0436">Ligase</keyword>
<dbReference type="AlphaFoldDB" id="A0A9E2NSY6"/>
<evidence type="ECO:0000256" key="6">
    <source>
        <dbReference type="ARBA" id="ARBA00022984"/>
    </source>
</evidence>
<dbReference type="GO" id="GO:0005524">
    <property type="term" value="F:ATP binding"/>
    <property type="evidence" value="ECO:0007669"/>
    <property type="project" value="UniProtKB-UniRule"/>
</dbReference>
<dbReference type="InterPro" id="IPR036565">
    <property type="entry name" value="Mur-like_cat_sf"/>
</dbReference>
<dbReference type="HAMAP" id="MF_02020">
    <property type="entry name" value="Mpl"/>
    <property type="match status" value="1"/>
</dbReference>
<feature type="domain" description="Mur ligase central" evidence="12">
    <location>
        <begin position="108"/>
        <end position="291"/>
    </location>
</feature>
<comment type="caution">
    <text evidence="13">The sequence shown here is derived from an EMBL/GenBank/DDBJ whole genome shotgun (WGS) entry which is preliminary data.</text>
</comment>
<dbReference type="Gene3D" id="3.40.50.720">
    <property type="entry name" value="NAD(P)-binding Rossmann-like Domain"/>
    <property type="match status" value="1"/>
</dbReference>
<evidence type="ECO:0000256" key="4">
    <source>
        <dbReference type="ARBA" id="ARBA00022840"/>
    </source>
</evidence>
<accession>A0A9E2NSY6</accession>
<protein>
    <recommendedName>
        <fullName evidence="9">UDP-N-acetylmuramate--L-alanyl-gamma-D-glutamyl-meso-2,6-diaminoheptandioate ligase</fullName>
        <ecNumber evidence="9">6.3.2.45</ecNumber>
    </recommendedName>
    <alternativeName>
        <fullName evidence="9">Murein peptide ligase</fullName>
    </alternativeName>
    <alternativeName>
        <fullName evidence="9">UDP-N-acetylmuramate:L-alanyl-gamma-D-glutamyl-meso-diaminopimelate ligase</fullName>
    </alternativeName>
</protein>
<dbReference type="GO" id="GO:0009254">
    <property type="term" value="P:peptidoglycan turnover"/>
    <property type="evidence" value="ECO:0007669"/>
    <property type="project" value="UniProtKB-UniRule"/>
</dbReference>
<evidence type="ECO:0000256" key="7">
    <source>
        <dbReference type="ARBA" id="ARBA00023306"/>
    </source>
</evidence>
<dbReference type="GO" id="GO:0071555">
    <property type="term" value="P:cell wall organization"/>
    <property type="evidence" value="ECO:0007669"/>
    <property type="project" value="UniProtKB-KW"/>
</dbReference>
<dbReference type="Gene3D" id="3.40.1190.10">
    <property type="entry name" value="Mur-like, catalytic domain"/>
    <property type="match status" value="1"/>
</dbReference>
<evidence type="ECO:0000259" key="10">
    <source>
        <dbReference type="Pfam" id="PF01225"/>
    </source>
</evidence>
<dbReference type="SUPFAM" id="SSF51984">
    <property type="entry name" value="MurCD N-terminal domain"/>
    <property type="match status" value="1"/>
</dbReference>
<dbReference type="EC" id="6.3.2.45" evidence="9"/>
<keyword evidence="3 9" id="KW-0547">Nucleotide-binding</keyword>
<comment type="similarity">
    <text evidence="9">Belongs to the MurCDEF family. Mpl subfamily.</text>
</comment>
<dbReference type="Gene3D" id="3.90.190.20">
    <property type="entry name" value="Mur ligase, C-terminal domain"/>
    <property type="match status" value="1"/>
</dbReference>
<proteinExistence type="inferred from homology"/>
<comment type="function">
    <text evidence="9">Reutilizes the intact tripeptide L-alanyl-gamma-D-glutamyl-meso-diaminopimelate by linking it to UDP-N-acetylmuramate.</text>
</comment>
<dbReference type="SUPFAM" id="SSF53244">
    <property type="entry name" value="MurD-like peptide ligases, peptide-binding domain"/>
    <property type="match status" value="1"/>
</dbReference>
<keyword evidence="5 9" id="KW-0133">Cell shape</keyword>
<evidence type="ECO:0000259" key="11">
    <source>
        <dbReference type="Pfam" id="PF02875"/>
    </source>
</evidence>
<sequence>MHIHILGICGTFMGGLALIAKAAGHRVSGCDRNVYPPMSTELAAAGIEIMEGFDAAQLDLKPDLIVVGNVMKRGMPVIERMLNEKWPYTSGPQWLYEHYLKDKEVLAVAGTHGKTTTTAMLTWILECAGKHPGFLIGGVPENFQQGARATDSPYFVIEADEYDCAFFDKRSKFVHYHPSVAILNNLEYDHADIFDDIEAIKKQFHHLVRTIPGRGSVVVPYDDANLADVLSRGLWSHKVVIGNAEGFDAQDMAADGSSFTLCQHGSALGKVTLPCCGMHNVKNALAAIAAASCIGIDPLQAAQALATFKLPKRRLELVAAHADSAIYDDFAHHPTAIATTLQGLRAKVGPKAHIIAVFEPRSNSMKMGANAQLLPKAFGAADEVVVYQGPAVHFDVAAALQGCPQPFQVFTDFDHMLQSLSAKLQPHTVILCMSNGSFNGLPRKLAQMLPQA</sequence>
<evidence type="ECO:0000256" key="8">
    <source>
        <dbReference type="ARBA" id="ARBA00023316"/>
    </source>
</evidence>
<dbReference type="Pfam" id="PF02875">
    <property type="entry name" value="Mur_ligase_C"/>
    <property type="match status" value="1"/>
</dbReference>
<dbReference type="GO" id="GO:0009252">
    <property type="term" value="P:peptidoglycan biosynthetic process"/>
    <property type="evidence" value="ECO:0007669"/>
    <property type="project" value="UniProtKB-UniRule"/>
</dbReference>
<keyword evidence="9" id="KW-0460">Magnesium</keyword>
<evidence type="ECO:0000256" key="5">
    <source>
        <dbReference type="ARBA" id="ARBA00022960"/>
    </source>
</evidence>
<evidence type="ECO:0000256" key="1">
    <source>
        <dbReference type="ARBA" id="ARBA00022598"/>
    </source>
</evidence>
<dbReference type="InterPro" id="IPR013221">
    <property type="entry name" value="Mur_ligase_cen"/>
</dbReference>
<comment type="cofactor">
    <cofactor evidence="9">
        <name>Mg(2+)</name>
        <dbReference type="ChEBI" id="CHEBI:18420"/>
    </cofactor>
</comment>
<comment type="pathway">
    <text evidence="9">Cell wall biogenesis; peptidoglycan recycling.</text>
</comment>
<dbReference type="NCBIfam" id="TIGR01081">
    <property type="entry name" value="mpl"/>
    <property type="match status" value="1"/>
</dbReference>
<dbReference type="InterPro" id="IPR050061">
    <property type="entry name" value="MurCDEF_pg_biosynth"/>
</dbReference>
<evidence type="ECO:0000313" key="14">
    <source>
        <dbReference type="Proteomes" id="UP000824150"/>
    </source>
</evidence>
<dbReference type="SUPFAM" id="SSF53623">
    <property type="entry name" value="MurD-like peptide ligases, catalytic domain"/>
    <property type="match status" value="1"/>
</dbReference>
<dbReference type="Pfam" id="PF01225">
    <property type="entry name" value="Mur_ligase"/>
    <property type="match status" value="1"/>
</dbReference>
<dbReference type="InterPro" id="IPR005757">
    <property type="entry name" value="Mpl"/>
</dbReference>
<dbReference type="GO" id="GO:0106418">
    <property type="term" value="F:UDP-N-acetylmuramate-L-alanyl-gamma-D-glutamyl-meso-2,6-diaminoheptanedioate ligase activity"/>
    <property type="evidence" value="ECO:0007669"/>
    <property type="project" value="UniProtKB-EC"/>
</dbReference>
<dbReference type="InterPro" id="IPR004101">
    <property type="entry name" value="Mur_ligase_C"/>
</dbReference>
<feature type="domain" description="Mur ligase C-terminal" evidence="11">
    <location>
        <begin position="313"/>
        <end position="436"/>
    </location>
</feature>
<gene>
    <name evidence="9 13" type="primary">mpl</name>
    <name evidence="13" type="ORF">IAA31_08210</name>
</gene>
<dbReference type="PANTHER" id="PTHR43445:SF5">
    <property type="entry name" value="UDP-N-ACETYLMURAMATE--L-ALANYL-GAMMA-D-GLUTAMYL-MESO-2,6-DIAMINOHEPTANDIOATE LIGASE"/>
    <property type="match status" value="1"/>
</dbReference>
<evidence type="ECO:0000313" key="13">
    <source>
        <dbReference type="EMBL" id="MBU3827450.1"/>
    </source>
</evidence>
<name>A0A9E2NSY6_9GAMM</name>
<dbReference type="PANTHER" id="PTHR43445">
    <property type="entry name" value="UDP-N-ACETYLMURAMATE--L-ALANINE LIGASE-RELATED"/>
    <property type="match status" value="1"/>
</dbReference>
<evidence type="ECO:0000259" key="12">
    <source>
        <dbReference type="Pfam" id="PF08245"/>
    </source>
</evidence>
<feature type="domain" description="Mur ligase N-terminal catalytic" evidence="10">
    <location>
        <begin position="2"/>
        <end position="98"/>
    </location>
</feature>
<dbReference type="Pfam" id="PF08245">
    <property type="entry name" value="Mur_ligase_M"/>
    <property type="match status" value="1"/>
</dbReference>
<dbReference type="Proteomes" id="UP000824150">
    <property type="component" value="Unassembled WGS sequence"/>
</dbReference>
<dbReference type="InterPro" id="IPR036615">
    <property type="entry name" value="Mur_ligase_C_dom_sf"/>
</dbReference>
<evidence type="ECO:0000256" key="9">
    <source>
        <dbReference type="HAMAP-Rule" id="MF_02020"/>
    </source>
</evidence>
<dbReference type="EMBL" id="JAHLFG010000089">
    <property type="protein sequence ID" value="MBU3827450.1"/>
    <property type="molecule type" value="Genomic_DNA"/>
</dbReference>
<keyword evidence="8 9" id="KW-0961">Cell wall biogenesis/degradation</keyword>
<dbReference type="GO" id="GO:0051301">
    <property type="term" value="P:cell division"/>
    <property type="evidence" value="ECO:0007669"/>
    <property type="project" value="UniProtKB-KW"/>
</dbReference>
<dbReference type="InterPro" id="IPR000713">
    <property type="entry name" value="Mur_ligase_N"/>
</dbReference>
<organism evidence="13 14">
    <name type="scientific">Candidatus Anaerobiospirillum merdipullorum</name>
    <dbReference type="NCBI Taxonomy" id="2838450"/>
    <lineage>
        <taxon>Bacteria</taxon>
        <taxon>Pseudomonadati</taxon>
        <taxon>Pseudomonadota</taxon>
        <taxon>Gammaproteobacteria</taxon>
        <taxon>Aeromonadales</taxon>
        <taxon>Succinivibrionaceae</taxon>
        <taxon>Anaerobiospirillum</taxon>
    </lineage>
</organism>
<keyword evidence="7 9" id="KW-0131">Cell cycle</keyword>
<feature type="binding site" evidence="9">
    <location>
        <begin position="110"/>
        <end position="116"/>
    </location>
    <ligand>
        <name>ATP</name>
        <dbReference type="ChEBI" id="CHEBI:30616"/>
    </ligand>
</feature>